<evidence type="ECO:0000256" key="1">
    <source>
        <dbReference type="ARBA" id="ARBA00023125"/>
    </source>
</evidence>
<name>D5XCQ7_THEPJ</name>
<reference evidence="4 5" key="1">
    <citation type="submission" date="2010-05" db="EMBL/GenBank/DDBJ databases">
        <title>Complete sequence of Thermincola sp. JR.</title>
        <authorList>
            <consortium name="US DOE Joint Genome Institute"/>
            <person name="Lucas S."/>
            <person name="Copeland A."/>
            <person name="Lapidus A."/>
            <person name="Cheng J.-F."/>
            <person name="Bruce D."/>
            <person name="Goodwin L."/>
            <person name="Pitluck S."/>
            <person name="Chertkov O."/>
            <person name="Detter J.C."/>
            <person name="Han C."/>
            <person name="Tapia R."/>
            <person name="Land M."/>
            <person name="Hauser L."/>
            <person name="Kyrpides N."/>
            <person name="Mikhailova N."/>
            <person name="Hazen T.C."/>
            <person name="Woyke T."/>
        </authorList>
    </citation>
    <scope>NUCLEOTIDE SEQUENCE [LARGE SCALE GENOMIC DNA]</scope>
    <source>
        <strain evidence="4 5">JR</strain>
    </source>
</reference>
<evidence type="ECO:0000259" key="3">
    <source>
        <dbReference type="PROSITE" id="PS50977"/>
    </source>
</evidence>
<dbReference type="Proteomes" id="UP000002377">
    <property type="component" value="Chromosome"/>
</dbReference>
<keyword evidence="1 2" id="KW-0238">DNA-binding</keyword>
<dbReference type="Pfam" id="PF17932">
    <property type="entry name" value="TetR_C_24"/>
    <property type="match status" value="1"/>
</dbReference>
<dbReference type="STRING" id="635013.TherJR_0816"/>
<dbReference type="Gene3D" id="1.10.357.10">
    <property type="entry name" value="Tetracycline Repressor, domain 2"/>
    <property type="match status" value="1"/>
</dbReference>
<evidence type="ECO:0000256" key="2">
    <source>
        <dbReference type="PROSITE-ProRule" id="PRU00335"/>
    </source>
</evidence>
<protein>
    <submittedName>
        <fullName evidence="4">Transcriptional regulator, TetR family</fullName>
    </submittedName>
</protein>
<accession>D5XCQ7</accession>
<dbReference type="AlphaFoldDB" id="D5XCQ7"/>
<dbReference type="RefSeq" id="WP_013119704.1">
    <property type="nucleotide sequence ID" value="NC_014152.1"/>
</dbReference>
<feature type="domain" description="HTH tetR-type" evidence="3">
    <location>
        <begin position="11"/>
        <end position="71"/>
    </location>
</feature>
<feature type="DNA-binding region" description="H-T-H motif" evidence="2">
    <location>
        <begin position="34"/>
        <end position="53"/>
    </location>
</feature>
<dbReference type="InterPro" id="IPR036271">
    <property type="entry name" value="Tet_transcr_reg_TetR-rel_C_sf"/>
</dbReference>
<evidence type="ECO:0000313" key="4">
    <source>
        <dbReference type="EMBL" id="ADG81683.1"/>
    </source>
</evidence>
<evidence type="ECO:0000313" key="5">
    <source>
        <dbReference type="Proteomes" id="UP000002377"/>
    </source>
</evidence>
<dbReference type="PRINTS" id="PR00455">
    <property type="entry name" value="HTHTETR"/>
</dbReference>
<dbReference type="GO" id="GO:0003677">
    <property type="term" value="F:DNA binding"/>
    <property type="evidence" value="ECO:0007669"/>
    <property type="project" value="UniProtKB-UniRule"/>
</dbReference>
<sequence length="219" mass="24796">MPRQTFFNLPEDKRKKIIDIALDEFAGRPYSKASLSRIVARAGIAKGSMYQYFEDKKDLFMYLLELAAREKLAYIEQEVDPSADFFTAFAQSMLAGIRFNLDHPKLSRVIANAMDSTGEEALHDFIAKGRKMTLEYFSQMIRRGQEQGSIRKDIDIKLASYMVSSMLSQGLTEYILDILGGSAVDDLLKKPELAERLNGEQIKGIIDETVKLLRNGLQP</sequence>
<dbReference type="eggNOG" id="COG1309">
    <property type="taxonomic scope" value="Bacteria"/>
</dbReference>
<dbReference type="SUPFAM" id="SSF48498">
    <property type="entry name" value="Tetracyclin repressor-like, C-terminal domain"/>
    <property type="match status" value="1"/>
</dbReference>
<gene>
    <name evidence="4" type="ordered locus">TherJR_0816</name>
</gene>
<dbReference type="InterPro" id="IPR009057">
    <property type="entry name" value="Homeodomain-like_sf"/>
</dbReference>
<dbReference type="InterPro" id="IPR041490">
    <property type="entry name" value="KstR2_TetR_C"/>
</dbReference>
<proteinExistence type="predicted"/>
<dbReference type="PROSITE" id="PS50977">
    <property type="entry name" value="HTH_TETR_2"/>
    <property type="match status" value="1"/>
</dbReference>
<keyword evidence="5" id="KW-1185">Reference proteome</keyword>
<dbReference type="InterPro" id="IPR050624">
    <property type="entry name" value="HTH-type_Tx_Regulator"/>
</dbReference>
<dbReference type="PANTHER" id="PTHR43479">
    <property type="entry name" value="ACREF/ENVCD OPERON REPRESSOR-RELATED"/>
    <property type="match status" value="1"/>
</dbReference>
<dbReference type="SUPFAM" id="SSF46689">
    <property type="entry name" value="Homeodomain-like"/>
    <property type="match status" value="1"/>
</dbReference>
<dbReference type="EMBL" id="CP002028">
    <property type="protein sequence ID" value="ADG81683.1"/>
    <property type="molecule type" value="Genomic_DNA"/>
</dbReference>
<dbReference type="HOGENOM" id="CLU_069356_45_1_9"/>
<dbReference type="Pfam" id="PF00440">
    <property type="entry name" value="TetR_N"/>
    <property type="match status" value="1"/>
</dbReference>
<dbReference type="KEGG" id="tjr:TherJR_0816"/>
<organism evidence="4 5">
    <name type="scientific">Thermincola potens (strain JR)</name>
    <dbReference type="NCBI Taxonomy" id="635013"/>
    <lineage>
        <taxon>Bacteria</taxon>
        <taxon>Bacillati</taxon>
        <taxon>Bacillota</taxon>
        <taxon>Clostridia</taxon>
        <taxon>Eubacteriales</taxon>
        <taxon>Thermincolaceae</taxon>
        <taxon>Thermincola</taxon>
    </lineage>
</organism>
<dbReference type="InterPro" id="IPR001647">
    <property type="entry name" value="HTH_TetR"/>
</dbReference>
<dbReference type="PANTHER" id="PTHR43479:SF11">
    <property type="entry name" value="ACREF_ENVCD OPERON REPRESSOR-RELATED"/>
    <property type="match status" value="1"/>
</dbReference>